<keyword evidence="2" id="KW-1185">Reference proteome</keyword>
<dbReference type="Proteomes" id="UP001152888">
    <property type="component" value="Unassembled WGS sequence"/>
</dbReference>
<organism evidence="1 2">
    <name type="scientific">Acanthoscelides obtectus</name>
    <name type="common">Bean weevil</name>
    <name type="synonym">Bruchus obtectus</name>
    <dbReference type="NCBI Taxonomy" id="200917"/>
    <lineage>
        <taxon>Eukaryota</taxon>
        <taxon>Metazoa</taxon>
        <taxon>Ecdysozoa</taxon>
        <taxon>Arthropoda</taxon>
        <taxon>Hexapoda</taxon>
        <taxon>Insecta</taxon>
        <taxon>Pterygota</taxon>
        <taxon>Neoptera</taxon>
        <taxon>Endopterygota</taxon>
        <taxon>Coleoptera</taxon>
        <taxon>Polyphaga</taxon>
        <taxon>Cucujiformia</taxon>
        <taxon>Chrysomeloidea</taxon>
        <taxon>Chrysomelidae</taxon>
        <taxon>Bruchinae</taxon>
        <taxon>Bruchini</taxon>
        <taxon>Acanthoscelides</taxon>
    </lineage>
</organism>
<comment type="caution">
    <text evidence="1">The sequence shown here is derived from an EMBL/GenBank/DDBJ whole genome shotgun (WGS) entry which is preliminary data.</text>
</comment>
<name>A0A9P0P4V7_ACAOB</name>
<reference evidence="1" key="1">
    <citation type="submission" date="2022-03" db="EMBL/GenBank/DDBJ databases">
        <authorList>
            <person name="Sayadi A."/>
        </authorList>
    </citation>
    <scope>NUCLEOTIDE SEQUENCE</scope>
</reference>
<evidence type="ECO:0000313" key="2">
    <source>
        <dbReference type="Proteomes" id="UP001152888"/>
    </source>
</evidence>
<evidence type="ECO:0000313" key="1">
    <source>
        <dbReference type="EMBL" id="CAH1965456.1"/>
    </source>
</evidence>
<dbReference type="AlphaFoldDB" id="A0A9P0P4V7"/>
<accession>A0A9P0P4V7</accession>
<sequence length="90" mass="10113">MDATFTLFADDTTLSLTVDSLVEAILGMEAVQSDIKAWSDASGLLLNQSKIQQMVFSVQELERNQALLLHSPDEIRFPTEHMIYTSDDHK</sequence>
<dbReference type="EMBL" id="CAKOFQ010006725">
    <property type="protein sequence ID" value="CAH1965456.1"/>
    <property type="molecule type" value="Genomic_DNA"/>
</dbReference>
<protein>
    <submittedName>
        <fullName evidence="1">Uncharacterized protein</fullName>
    </submittedName>
</protein>
<proteinExistence type="predicted"/>
<gene>
    <name evidence="1" type="ORF">ACAOBT_LOCUS6341</name>
</gene>